<keyword evidence="2" id="KW-1185">Reference proteome</keyword>
<gene>
    <name evidence="1" type="ORF">ACT18_08400</name>
</gene>
<organism evidence="1 2">
    <name type="scientific">Mycolicibacter kumamotonensis</name>
    <dbReference type="NCBI Taxonomy" id="354243"/>
    <lineage>
        <taxon>Bacteria</taxon>
        <taxon>Bacillati</taxon>
        <taxon>Actinomycetota</taxon>
        <taxon>Actinomycetes</taxon>
        <taxon>Mycobacteriales</taxon>
        <taxon>Mycobacteriaceae</taxon>
        <taxon>Mycolicibacter</taxon>
    </lineage>
</organism>
<proteinExistence type="predicted"/>
<dbReference type="EMBL" id="LFOE01000008">
    <property type="protein sequence ID" value="OBY32287.1"/>
    <property type="molecule type" value="Genomic_DNA"/>
</dbReference>
<evidence type="ECO:0000313" key="1">
    <source>
        <dbReference type="EMBL" id="OBY32287.1"/>
    </source>
</evidence>
<dbReference type="PATRIC" id="fig|354243.3.peg.1752"/>
<dbReference type="Proteomes" id="UP000092668">
    <property type="component" value="Unassembled WGS sequence"/>
</dbReference>
<accession>A0A1B8SHV0</accession>
<dbReference type="AlphaFoldDB" id="A0A1B8SHV0"/>
<sequence>MQIRDFDMAAANVDTNPIIETIENHVRPDMVGGGGGDAEQINLGDLLTGNGEGELGDGSMFHSGDLDESAINALLGEGGGFDAQSVLGSVPFTPDPGVFGAPAVGAFGGTEQAAGSAAANAVAGISLIMQGLPAAYQSLLSSIATAELAFNNALVEAQLGVVGQFDEGSPGSEIAHFIFIANNSIVAQNEQALNSLLGIDLGGAELQNSLFGDFDPGVAAFGADWDALLASFSPDVVSAVLHDNLALLLTDLDIPSYLASFILGIF</sequence>
<comment type="caution">
    <text evidence="1">The sequence shown here is derived from an EMBL/GenBank/DDBJ whole genome shotgun (WGS) entry which is preliminary data.</text>
</comment>
<reference evidence="1 2" key="1">
    <citation type="submission" date="2015-06" db="EMBL/GenBank/DDBJ databases">
        <title>Genome sequence of Mycobacterium kumamotonense strain Roo.</title>
        <authorList>
            <person name="Greninger A.L."/>
            <person name="Cunningham G."/>
            <person name="Miller S."/>
        </authorList>
    </citation>
    <scope>NUCLEOTIDE SEQUENCE [LARGE SCALE GENOMIC DNA]</scope>
    <source>
        <strain evidence="1 2">Roo</strain>
    </source>
</reference>
<protein>
    <submittedName>
        <fullName evidence="1">Uncharacterized protein</fullName>
    </submittedName>
</protein>
<name>A0A1B8SHV0_9MYCO</name>
<evidence type="ECO:0000313" key="2">
    <source>
        <dbReference type="Proteomes" id="UP000092668"/>
    </source>
</evidence>
<dbReference type="OrthoDB" id="4761799at2"/>